<dbReference type="GO" id="GO:0005737">
    <property type="term" value="C:cytoplasm"/>
    <property type="evidence" value="ECO:0007669"/>
    <property type="project" value="UniProtKB-SubCell"/>
</dbReference>
<accession>A0A1S3DHA8</accession>
<evidence type="ECO:0000313" key="10">
    <source>
        <dbReference type="Proteomes" id="UP000079169"/>
    </source>
</evidence>
<evidence type="ECO:0000256" key="4">
    <source>
        <dbReference type="ARBA" id="ARBA00007573"/>
    </source>
</evidence>
<keyword evidence="8" id="KW-0539">Nucleus</keyword>
<dbReference type="GeneID" id="103518587"/>
<dbReference type="Proteomes" id="UP000079169">
    <property type="component" value="Unplaced"/>
</dbReference>
<evidence type="ECO:0000256" key="6">
    <source>
        <dbReference type="ARBA" id="ARBA00022490"/>
    </source>
</evidence>
<evidence type="ECO:0000256" key="5">
    <source>
        <dbReference type="ARBA" id="ARBA00020265"/>
    </source>
</evidence>
<dbReference type="PANTHER" id="PTHR12896:SF1">
    <property type="entry name" value="ELONGATOR COMPLEX PROTEIN 4"/>
    <property type="match status" value="1"/>
</dbReference>
<keyword evidence="6" id="KW-0963">Cytoplasm</keyword>
<comment type="subcellular location">
    <subcellularLocation>
        <location evidence="2">Cytoplasm</location>
    </subcellularLocation>
    <subcellularLocation>
        <location evidence="1">Nucleus</location>
    </subcellularLocation>
</comment>
<keyword evidence="7" id="KW-0819">tRNA processing</keyword>
<dbReference type="KEGG" id="dci:103518587"/>
<feature type="region of interest" description="Disordered" evidence="9">
    <location>
        <begin position="317"/>
        <end position="346"/>
    </location>
</feature>
<dbReference type="UniPathway" id="UPA00988"/>
<dbReference type="PaxDb" id="121845-A0A1S3DHA8"/>
<feature type="compositionally biased region" description="Polar residues" evidence="9">
    <location>
        <begin position="328"/>
        <end position="346"/>
    </location>
</feature>
<dbReference type="PANTHER" id="PTHR12896">
    <property type="entry name" value="PAX6 NEIGHBOR PROTEIN PAXNEB"/>
    <property type="match status" value="1"/>
</dbReference>
<dbReference type="CDD" id="cd19494">
    <property type="entry name" value="Elp4"/>
    <property type="match status" value="1"/>
</dbReference>
<dbReference type="InterPro" id="IPR027417">
    <property type="entry name" value="P-loop_NTPase"/>
</dbReference>
<dbReference type="Pfam" id="PF05625">
    <property type="entry name" value="PAXNEB"/>
    <property type="match status" value="1"/>
</dbReference>
<evidence type="ECO:0000256" key="9">
    <source>
        <dbReference type="SAM" id="MobiDB-lite"/>
    </source>
</evidence>
<evidence type="ECO:0000256" key="7">
    <source>
        <dbReference type="ARBA" id="ARBA00022694"/>
    </source>
</evidence>
<evidence type="ECO:0000256" key="8">
    <source>
        <dbReference type="ARBA" id="ARBA00023242"/>
    </source>
</evidence>
<dbReference type="InterPro" id="IPR008728">
    <property type="entry name" value="Elongator_complex_protein_4"/>
</dbReference>
<gene>
    <name evidence="11" type="primary">LOC103518587</name>
</gene>
<protein>
    <recommendedName>
        <fullName evidence="5">Elongator complex protein 4</fullName>
    </recommendedName>
</protein>
<evidence type="ECO:0000256" key="2">
    <source>
        <dbReference type="ARBA" id="ARBA00004496"/>
    </source>
</evidence>
<evidence type="ECO:0000256" key="3">
    <source>
        <dbReference type="ARBA" id="ARBA00005043"/>
    </source>
</evidence>
<dbReference type="AlphaFoldDB" id="A0A1S3DHA8"/>
<reference evidence="11" key="1">
    <citation type="submission" date="2025-08" db="UniProtKB">
        <authorList>
            <consortium name="RefSeq"/>
        </authorList>
    </citation>
    <scope>IDENTIFICATION</scope>
</reference>
<evidence type="ECO:0000256" key="1">
    <source>
        <dbReference type="ARBA" id="ARBA00004123"/>
    </source>
</evidence>
<comment type="similarity">
    <text evidence="4">Belongs to the ELP4 family.</text>
</comment>
<dbReference type="RefSeq" id="XP_008481887.1">
    <property type="nucleotide sequence ID" value="XM_008483665.3"/>
</dbReference>
<feature type="compositionally biased region" description="Basic and acidic residues" evidence="9">
    <location>
        <begin position="317"/>
        <end position="326"/>
    </location>
</feature>
<comment type="pathway">
    <text evidence="3">tRNA modification; 5-methoxycarbonylmethyl-2-thiouridine-tRNA biosynthesis.</text>
</comment>
<proteinExistence type="inferred from homology"/>
<sequence>MTARRFTSLPGTKVSAVRSLLLTSTGIITLDPIIGGGIPVGTIALLEEDEGSTYAKLMLKSFLSAGLSCGHPLFIATQKCSPQNLAKELMPPVEDSAPDHTKSRHSETNDELKIAWRYQNTPQMDSTCNSYSSSSYNQVYDLSQTVSEETLAKADIHYFPESVDKNQFTYEELYSAISNLISDRHHVDRPTLKTVLRIGIQGIGTELWSGNIVLFLYKLSNLIRNSYACVFITLATSCMEPEIVSRCEHLSDLALRLDTLSSGDRDHYLNEYHGLFHIGKQCSLNSLGVHIPDSNDWGFRLKRRRFIIEKLHLPPELQDSKQREQDDSVPSISCGTGSKRSSALDF</sequence>
<name>A0A1S3DHA8_DIACI</name>
<organism evidence="10 11">
    <name type="scientific">Diaphorina citri</name>
    <name type="common">Asian citrus psyllid</name>
    <dbReference type="NCBI Taxonomy" id="121845"/>
    <lineage>
        <taxon>Eukaryota</taxon>
        <taxon>Metazoa</taxon>
        <taxon>Ecdysozoa</taxon>
        <taxon>Arthropoda</taxon>
        <taxon>Hexapoda</taxon>
        <taxon>Insecta</taxon>
        <taxon>Pterygota</taxon>
        <taxon>Neoptera</taxon>
        <taxon>Paraneoptera</taxon>
        <taxon>Hemiptera</taxon>
        <taxon>Sternorrhyncha</taxon>
        <taxon>Psylloidea</taxon>
        <taxon>Psyllidae</taxon>
        <taxon>Diaphorininae</taxon>
        <taxon>Diaphorina</taxon>
    </lineage>
</organism>
<dbReference type="GO" id="GO:0002098">
    <property type="term" value="P:tRNA wobble uridine modification"/>
    <property type="evidence" value="ECO:0007669"/>
    <property type="project" value="InterPro"/>
</dbReference>
<dbReference type="STRING" id="121845.A0A1S3DHA8"/>
<evidence type="ECO:0000313" key="11">
    <source>
        <dbReference type="RefSeq" id="XP_008481887.1"/>
    </source>
</evidence>
<dbReference type="Gene3D" id="3.40.50.300">
    <property type="entry name" value="P-loop containing nucleotide triphosphate hydrolases"/>
    <property type="match status" value="1"/>
</dbReference>
<dbReference type="GO" id="GO:0033588">
    <property type="term" value="C:elongator holoenzyme complex"/>
    <property type="evidence" value="ECO:0007669"/>
    <property type="project" value="InterPro"/>
</dbReference>
<keyword evidence="10" id="KW-1185">Reference proteome</keyword>
<dbReference type="OMA" id="NTTMWDD"/>
<dbReference type="GO" id="GO:0008023">
    <property type="term" value="C:transcription elongation factor complex"/>
    <property type="evidence" value="ECO:0007669"/>
    <property type="project" value="TreeGrafter"/>
</dbReference>